<dbReference type="InterPro" id="IPR002937">
    <property type="entry name" value="Amino_oxidase"/>
</dbReference>
<dbReference type="InterPro" id="IPR036188">
    <property type="entry name" value="FAD/NAD-bd_sf"/>
</dbReference>
<dbReference type="AlphaFoldDB" id="A0A9X3UE80"/>
<sequence length="351" mass="37458">MDTDVAIIGAGLSGLALARRMEQAGTDYVVIEARERIGGRIKTLEYKGARFDLGPSWFWPGQPRMAELVRSLGLAVFDQYAEGDLTYEDEAGRVQRGVGYASMEGSYRLEGGMSALIAGLAAGLADERILTGNAAMSLSLAKGVMLASGGTIRAERYVLALPPRVAAGLVFEPQLSDAQMSTLRSVPTWMAGQAKFVAVYERPFWRQDGLSGDAMSRQGPLVETHDASSPQAGPGALFGFVGVPVQIRQSRQADLKAAALQQLVRLFGNEAGNPLQTALQDWAFETETAAELDHQALSSHPQYGLSPELAGLWGGRLMLCVSETAAEFGGYLEGALAAAETTAMLLEKEIQ</sequence>
<dbReference type="PANTHER" id="PTHR43563:SF1">
    <property type="entry name" value="AMINE OXIDASE [FLAVIN-CONTAINING] B"/>
    <property type="match status" value="1"/>
</dbReference>
<comment type="caution">
    <text evidence="3">The sequence shown here is derived from an EMBL/GenBank/DDBJ whole genome shotgun (WGS) entry which is preliminary data.</text>
</comment>
<dbReference type="SUPFAM" id="SSF51905">
    <property type="entry name" value="FAD/NAD(P)-binding domain"/>
    <property type="match status" value="1"/>
</dbReference>
<dbReference type="Pfam" id="PF01593">
    <property type="entry name" value="Amino_oxidase"/>
    <property type="match status" value="2"/>
</dbReference>
<reference evidence="3" key="1">
    <citation type="submission" date="2022-11" db="EMBL/GenBank/DDBJ databases">
        <title>Draft genome sequence of Hoeflea poritis E7-10 and Hoeflea prorocentri PM5-8, separated from scleractinian coral Porites lutea and marine dinoflagellate.</title>
        <authorList>
            <person name="Zhang G."/>
            <person name="Wei Q."/>
            <person name="Cai L."/>
        </authorList>
    </citation>
    <scope>NUCLEOTIDE SEQUENCE</scope>
    <source>
        <strain evidence="3">PM5-8</strain>
    </source>
</reference>
<organism evidence="3 4">
    <name type="scientific">Hoeflea prorocentri</name>
    <dbReference type="NCBI Taxonomy" id="1922333"/>
    <lineage>
        <taxon>Bacteria</taxon>
        <taxon>Pseudomonadati</taxon>
        <taxon>Pseudomonadota</taxon>
        <taxon>Alphaproteobacteria</taxon>
        <taxon>Hyphomicrobiales</taxon>
        <taxon>Rhizobiaceae</taxon>
        <taxon>Hoeflea</taxon>
    </lineage>
</organism>
<keyword evidence="4" id="KW-1185">Reference proteome</keyword>
<dbReference type="PANTHER" id="PTHR43563">
    <property type="entry name" value="AMINE OXIDASE"/>
    <property type="match status" value="1"/>
</dbReference>
<dbReference type="Gene3D" id="3.50.50.60">
    <property type="entry name" value="FAD/NAD(P)-binding domain"/>
    <property type="match status" value="2"/>
</dbReference>
<dbReference type="RefSeq" id="WP_267989047.1">
    <property type="nucleotide sequence ID" value="NZ_JAPJZI010000001.1"/>
</dbReference>
<proteinExistence type="inferred from homology"/>
<evidence type="ECO:0000313" key="4">
    <source>
        <dbReference type="Proteomes" id="UP001151234"/>
    </source>
</evidence>
<evidence type="ECO:0000259" key="2">
    <source>
        <dbReference type="Pfam" id="PF01593"/>
    </source>
</evidence>
<evidence type="ECO:0000256" key="1">
    <source>
        <dbReference type="ARBA" id="ARBA00005995"/>
    </source>
</evidence>
<name>A0A9X3UE80_9HYPH</name>
<feature type="domain" description="Amine oxidase" evidence="2">
    <location>
        <begin position="104"/>
        <end position="344"/>
    </location>
</feature>
<dbReference type="InterPro" id="IPR050703">
    <property type="entry name" value="Flavin_MAO"/>
</dbReference>
<dbReference type="EMBL" id="JAPJZI010000001">
    <property type="protein sequence ID" value="MDA5397588.1"/>
    <property type="molecule type" value="Genomic_DNA"/>
</dbReference>
<dbReference type="SUPFAM" id="SSF54373">
    <property type="entry name" value="FAD-linked reductases, C-terminal domain"/>
    <property type="match status" value="1"/>
</dbReference>
<protein>
    <submittedName>
        <fullName evidence="3">FAD-dependent oxidoreductase</fullName>
    </submittedName>
</protein>
<gene>
    <name evidence="3" type="ORF">OQ273_03280</name>
</gene>
<comment type="similarity">
    <text evidence="1">Belongs to the flavin monoamine oxidase family.</text>
</comment>
<dbReference type="GO" id="GO:0016491">
    <property type="term" value="F:oxidoreductase activity"/>
    <property type="evidence" value="ECO:0007669"/>
    <property type="project" value="InterPro"/>
</dbReference>
<accession>A0A9X3UE80</accession>
<feature type="domain" description="Amine oxidase" evidence="2">
    <location>
        <begin position="12"/>
        <end position="92"/>
    </location>
</feature>
<dbReference type="Proteomes" id="UP001151234">
    <property type="component" value="Unassembled WGS sequence"/>
</dbReference>
<evidence type="ECO:0000313" key="3">
    <source>
        <dbReference type="EMBL" id="MDA5397588.1"/>
    </source>
</evidence>